<dbReference type="RefSeq" id="XP_041446994.1">
    <property type="nucleotide sequence ID" value="XM_041591060.1"/>
</dbReference>
<feature type="compositionally biased region" description="Polar residues" evidence="1">
    <location>
        <begin position="255"/>
        <end position="264"/>
    </location>
</feature>
<sequence>MAVFADINVRTDIIVDYYHDITMRGYHSNTIVMYYVNDSHLAETVNKTIVKSMVNESHVTENWQEEIANNTKSHELFAVLNLTALIIAISAFVMVALPGAVGWYLYYKLRKKMAINDVEKAMEDPQPVKFTSKIRLRLSKNCFCNMFRLLCNRIKKRKTICDEESAIDKSQTTPKPSKPETITRNEDKKQKKKKDTMNKSVGEAIEMPSVQQETNEQVQTPALPKEKKYKKKKQKKKKDTINKSVGEPIEMPSVKQETNEQVQTPALPKEKKYKKKKQKKKKDTINKSVGEPIEMPSVKQETNEQVQTPALPKE</sequence>
<keyword evidence="2" id="KW-0812">Transmembrane</keyword>
<dbReference type="KEGG" id="xla:121403159"/>
<feature type="compositionally biased region" description="Basic residues" evidence="1">
    <location>
        <begin position="271"/>
        <end position="282"/>
    </location>
</feature>
<proteinExistence type="predicted"/>
<feature type="transmembrane region" description="Helical" evidence="2">
    <location>
        <begin position="82"/>
        <end position="106"/>
    </location>
</feature>
<protein>
    <submittedName>
        <fullName evidence="4">Uncharacterized protein LOC121403159</fullName>
    </submittedName>
</protein>
<dbReference type="GeneID" id="121403159"/>
<evidence type="ECO:0000313" key="3">
    <source>
        <dbReference type="Proteomes" id="UP000186698"/>
    </source>
</evidence>
<accession>A0A8J1MYN5</accession>
<keyword evidence="3" id="KW-1185">Reference proteome</keyword>
<feature type="region of interest" description="Disordered" evidence="1">
    <location>
        <begin position="166"/>
        <end position="314"/>
    </location>
</feature>
<dbReference type="Proteomes" id="UP000186698">
    <property type="component" value="Chromosome 4L"/>
</dbReference>
<evidence type="ECO:0000256" key="2">
    <source>
        <dbReference type="SAM" id="Phobius"/>
    </source>
</evidence>
<feature type="compositionally biased region" description="Polar residues" evidence="1">
    <location>
        <begin position="299"/>
        <end position="308"/>
    </location>
</feature>
<keyword evidence="2" id="KW-0472">Membrane</keyword>
<name>A0A8J1MYN5_XENLA</name>
<dbReference type="OrthoDB" id="10666469at2759"/>
<organism evidence="3 4">
    <name type="scientific">Xenopus laevis</name>
    <name type="common">African clawed frog</name>
    <dbReference type="NCBI Taxonomy" id="8355"/>
    <lineage>
        <taxon>Eukaryota</taxon>
        <taxon>Metazoa</taxon>
        <taxon>Chordata</taxon>
        <taxon>Craniata</taxon>
        <taxon>Vertebrata</taxon>
        <taxon>Euteleostomi</taxon>
        <taxon>Amphibia</taxon>
        <taxon>Batrachia</taxon>
        <taxon>Anura</taxon>
        <taxon>Pipoidea</taxon>
        <taxon>Pipidae</taxon>
        <taxon>Xenopodinae</taxon>
        <taxon>Xenopus</taxon>
        <taxon>Xenopus</taxon>
    </lineage>
</organism>
<dbReference type="AlphaFoldDB" id="A0A8J1MYN5"/>
<evidence type="ECO:0000313" key="4">
    <source>
        <dbReference type="RefSeq" id="XP_041446994.1"/>
    </source>
</evidence>
<evidence type="ECO:0000256" key="1">
    <source>
        <dbReference type="SAM" id="MobiDB-lite"/>
    </source>
</evidence>
<gene>
    <name evidence="4" type="primary">LOC121403159</name>
</gene>
<feature type="compositionally biased region" description="Basic and acidic residues" evidence="1">
    <location>
        <begin position="177"/>
        <end position="189"/>
    </location>
</feature>
<keyword evidence="2" id="KW-1133">Transmembrane helix</keyword>
<feature type="compositionally biased region" description="Basic residues" evidence="1">
    <location>
        <begin position="227"/>
        <end position="238"/>
    </location>
</feature>
<reference evidence="4" key="1">
    <citation type="submission" date="2025-08" db="UniProtKB">
        <authorList>
            <consortium name="RefSeq"/>
        </authorList>
    </citation>
    <scope>IDENTIFICATION</scope>
    <source>
        <strain evidence="4">J_2021</strain>
        <tissue evidence="4">Erythrocytes</tissue>
    </source>
</reference>
<feature type="compositionally biased region" description="Polar residues" evidence="1">
    <location>
        <begin position="209"/>
        <end position="220"/>
    </location>
</feature>